<name>A0A151NCW6_ALLMI</name>
<organism evidence="1 2">
    <name type="scientific">Alligator mississippiensis</name>
    <name type="common">American alligator</name>
    <dbReference type="NCBI Taxonomy" id="8496"/>
    <lineage>
        <taxon>Eukaryota</taxon>
        <taxon>Metazoa</taxon>
        <taxon>Chordata</taxon>
        <taxon>Craniata</taxon>
        <taxon>Vertebrata</taxon>
        <taxon>Euteleostomi</taxon>
        <taxon>Archelosauria</taxon>
        <taxon>Archosauria</taxon>
        <taxon>Crocodylia</taxon>
        <taxon>Alligatoridae</taxon>
        <taxon>Alligatorinae</taxon>
        <taxon>Alligator</taxon>
    </lineage>
</organism>
<dbReference type="Proteomes" id="UP000050525">
    <property type="component" value="Unassembled WGS sequence"/>
</dbReference>
<gene>
    <name evidence="1" type="ORF">Y1Q_0015424</name>
</gene>
<proteinExistence type="predicted"/>
<comment type="caution">
    <text evidence="1">The sequence shown here is derived from an EMBL/GenBank/DDBJ whole genome shotgun (WGS) entry which is preliminary data.</text>
</comment>
<evidence type="ECO:0000313" key="1">
    <source>
        <dbReference type="EMBL" id="KYO34633.1"/>
    </source>
</evidence>
<accession>A0A151NCW6</accession>
<dbReference type="AlphaFoldDB" id="A0A151NCW6"/>
<sequence>METHFLDTKYQYNIWASHFKLQIIFLHFSTESFQDAFLGTFSSELEATKSQFLCTKFLKSKLILKSCNHLPRAEQDISKLHKLL</sequence>
<dbReference type="EMBL" id="AKHW03003364">
    <property type="protein sequence ID" value="KYO34633.1"/>
    <property type="molecule type" value="Genomic_DNA"/>
</dbReference>
<reference evidence="1 2" key="1">
    <citation type="journal article" date="2012" name="Genome Biol.">
        <title>Sequencing three crocodilian genomes to illuminate the evolution of archosaurs and amniotes.</title>
        <authorList>
            <person name="St John J.A."/>
            <person name="Braun E.L."/>
            <person name="Isberg S.R."/>
            <person name="Miles L.G."/>
            <person name="Chong A.Y."/>
            <person name="Gongora J."/>
            <person name="Dalzell P."/>
            <person name="Moran C."/>
            <person name="Bed'hom B."/>
            <person name="Abzhanov A."/>
            <person name="Burgess S.C."/>
            <person name="Cooksey A.M."/>
            <person name="Castoe T.A."/>
            <person name="Crawford N.G."/>
            <person name="Densmore L.D."/>
            <person name="Drew J.C."/>
            <person name="Edwards S.V."/>
            <person name="Faircloth B.C."/>
            <person name="Fujita M.K."/>
            <person name="Greenwold M.J."/>
            <person name="Hoffmann F.G."/>
            <person name="Howard J.M."/>
            <person name="Iguchi T."/>
            <person name="Janes D.E."/>
            <person name="Khan S.Y."/>
            <person name="Kohno S."/>
            <person name="de Koning A.J."/>
            <person name="Lance S.L."/>
            <person name="McCarthy F.M."/>
            <person name="McCormack J.E."/>
            <person name="Merchant M.E."/>
            <person name="Peterson D.G."/>
            <person name="Pollock D.D."/>
            <person name="Pourmand N."/>
            <person name="Raney B.J."/>
            <person name="Roessler K.A."/>
            <person name="Sanford J.R."/>
            <person name="Sawyer R.H."/>
            <person name="Schmidt C.J."/>
            <person name="Triplett E.W."/>
            <person name="Tuberville T.D."/>
            <person name="Venegas-Anaya M."/>
            <person name="Howard J.T."/>
            <person name="Jarvis E.D."/>
            <person name="Guillette L.J.Jr."/>
            <person name="Glenn T.C."/>
            <person name="Green R.E."/>
            <person name="Ray D.A."/>
        </authorList>
    </citation>
    <scope>NUCLEOTIDE SEQUENCE [LARGE SCALE GENOMIC DNA]</scope>
    <source>
        <strain evidence="1">KSC_2009_1</strain>
    </source>
</reference>
<evidence type="ECO:0000313" key="2">
    <source>
        <dbReference type="Proteomes" id="UP000050525"/>
    </source>
</evidence>
<keyword evidence="2" id="KW-1185">Reference proteome</keyword>
<protein>
    <submittedName>
        <fullName evidence="1">Uncharacterized protein</fullName>
    </submittedName>
</protein>